<dbReference type="SUPFAM" id="SSF53182">
    <property type="entry name" value="Pyrrolidone carboxyl peptidase (pyroglutamate aminopeptidase)"/>
    <property type="match status" value="1"/>
</dbReference>
<dbReference type="InterPro" id="IPR016125">
    <property type="entry name" value="Peptidase_C15-like"/>
</dbReference>
<dbReference type="Gene3D" id="3.40.630.20">
    <property type="entry name" value="Peptidase C15, pyroglutamyl peptidase I-like"/>
    <property type="match status" value="1"/>
</dbReference>
<dbReference type="PANTHER" id="PTHR23402">
    <property type="entry name" value="PROTEASE FAMILY C15 PYROGLUTAMYL-PEPTIDASE I-RELATED"/>
    <property type="match status" value="1"/>
</dbReference>
<dbReference type="InterPro" id="IPR036440">
    <property type="entry name" value="Peptidase_C15-like_sf"/>
</dbReference>
<comment type="caution">
    <text evidence="5">The sequence shown here is derived from an EMBL/GenBank/DDBJ whole genome shotgun (WGS) entry which is preliminary data.</text>
</comment>
<dbReference type="Pfam" id="PF01470">
    <property type="entry name" value="Peptidase_C15"/>
    <property type="match status" value="1"/>
</dbReference>
<dbReference type="GO" id="GO:0008234">
    <property type="term" value="F:cysteine-type peptidase activity"/>
    <property type="evidence" value="ECO:0007669"/>
    <property type="project" value="UniProtKB-KW"/>
</dbReference>
<name>A0A5J4YIU3_PORPP</name>
<comment type="similarity">
    <text evidence="1">Belongs to the peptidase C15 family.</text>
</comment>
<evidence type="ECO:0000256" key="3">
    <source>
        <dbReference type="ARBA" id="ARBA00022801"/>
    </source>
</evidence>
<evidence type="ECO:0000256" key="2">
    <source>
        <dbReference type="ARBA" id="ARBA00022670"/>
    </source>
</evidence>
<reference evidence="6" key="1">
    <citation type="journal article" date="2019" name="Nat. Commun.">
        <title>Expansion of phycobilisome linker gene families in mesophilic red algae.</title>
        <authorList>
            <person name="Lee J."/>
            <person name="Kim D."/>
            <person name="Bhattacharya D."/>
            <person name="Yoon H.S."/>
        </authorList>
    </citation>
    <scope>NUCLEOTIDE SEQUENCE [LARGE SCALE GENOMIC DNA]</scope>
    <source>
        <strain evidence="6">CCMP 1328</strain>
    </source>
</reference>
<sequence length="277" mass="30632">MPLSLAEPEASAAQSGLLWTSPAPPAAGGRPDDVFFVVTGFGPFEGWGLNPSERLVRQLYASWQATEGHGHCGVRCCVLQTAAKPVQQALERIYDDMCELYEAQPPKSPSRGVRTIYVIHLGVHSATSKFHVESIAHNEAHFGCADEAGWRPQHQLIENSASAVPYRSSTVDTKALTQYLATLGHKVRESQDAGRFVCNWTYYQSIRLASEKTRVLAGSKCKIHTLFLHIPSFAIIPENEQSQFLNDVMRFLLHQALQENHGESFGSVDREQMAAVL</sequence>
<organism evidence="5 6">
    <name type="scientific">Porphyridium purpureum</name>
    <name type="common">Red alga</name>
    <name type="synonym">Porphyridium cruentum</name>
    <dbReference type="NCBI Taxonomy" id="35688"/>
    <lineage>
        <taxon>Eukaryota</taxon>
        <taxon>Rhodophyta</taxon>
        <taxon>Bangiophyceae</taxon>
        <taxon>Porphyridiales</taxon>
        <taxon>Porphyridiaceae</taxon>
        <taxon>Porphyridium</taxon>
    </lineage>
</organism>
<evidence type="ECO:0000313" key="6">
    <source>
        <dbReference type="Proteomes" id="UP000324585"/>
    </source>
</evidence>
<dbReference type="PANTHER" id="PTHR23402:SF1">
    <property type="entry name" value="PYROGLUTAMYL-PEPTIDASE I"/>
    <property type="match status" value="1"/>
</dbReference>
<evidence type="ECO:0000256" key="1">
    <source>
        <dbReference type="ARBA" id="ARBA00006641"/>
    </source>
</evidence>
<keyword evidence="3" id="KW-0378">Hydrolase</keyword>
<keyword evidence="6" id="KW-1185">Reference proteome</keyword>
<dbReference type="Proteomes" id="UP000324585">
    <property type="component" value="Unassembled WGS sequence"/>
</dbReference>
<dbReference type="OrthoDB" id="407146at2759"/>
<dbReference type="AlphaFoldDB" id="A0A5J4YIU3"/>
<dbReference type="EMBL" id="VRMN01000015">
    <property type="protein sequence ID" value="KAA8491158.1"/>
    <property type="molecule type" value="Genomic_DNA"/>
</dbReference>
<dbReference type="GO" id="GO:0006508">
    <property type="term" value="P:proteolysis"/>
    <property type="evidence" value="ECO:0007669"/>
    <property type="project" value="UniProtKB-KW"/>
</dbReference>
<proteinExistence type="inferred from homology"/>
<dbReference type="OMA" id="CAYNIAD"/>
<evidence type="ECO:0000313" key="5">
    <source>
        <dbReference type="EMBL" id="KAA8491158.1"/>
    </source>
</evidence>
<keyword evidence="4" id="KW-0788">Thiol protease</keyword>
<protein>
    <submittedName>
        <fullName evidence="5">Pyroglutamyl-peptidase 1</fullName>
    </submittedName>
</protein>
<gene>
    <name evidence="5" type="ORF">FVE85_9453</name>
</gene>
<evidence type="ECO:0000256" key="4">
    <source>
        <dbReference type="ARBA" id="ARBA00022807"/>
    </source>
</evidence>
<keyword evidence="2" id="KW-0645">Protease</keyword>
<accession>A0A5J4YIU3</accession>